<name>A0A0B4N1V8_9BACT</name>
<keyword evidence="3" id="KW-0804">Transcription</keyword>
<protein>
    <submittedName>
        <fullName evidence="5">Putative AraC family transcriptional regulator</fullName>
    </submittedName>
</protein>
<reference evidence="5" key="1">
    <citation type="submission" date="2014-03" db="EMBL/GenBank/DDBJ databases">
        <title>A sequence of cellulolytic fosmid clone of goat rumen metagenome.</title>
        <authorList>
            <person name="Lee K.-T."/>
            <person name="Kim J.-Y."/>
            <person name="Kim Y.-J."/>
            <person name="Ahn J.-H."/>
            <person name="Park M.-N."/>
            <person name="Kim J.-H."/>
            <person name="Kim T.-H."/>
        </authorList>
    </citation>
    <scope>NUCLEOTIDE SEQUENCE</scope>
</reference>
<dbReference type="SUPFAM" id="SSF46689">
    <property type="entry name" value="Homeodomain-like"/>
    <property type="match status" value="1"/>
</dbReference>
<dbReference type="InterPro" id="IPR037923">
    <property type="entry name" value="HTH-like"/>
</dbReference>
<sequence length="300" mass="35201">MEIKDLIPRRGTDTLRIGDSDELVVMENFGSLPKGELRLNNQGLIVICTEGMAQFDYDGQQIKLHKSDLFLYMAHSVVTNFMSSPDFNCRQIWFTRSELWNISMYGEVSLADLAYLKQYPMVHLTSDDVKLLDDYFQLLCRRMRDQSPLLYPDIVRSLVSTMMLEMLCMMRRDMKQQTMSKDQEGSNPGFHKRLLADRFIQLVEQSDGRIRKVDDFARQLNVTPKYLSTILKETINRRPSMMIEHFTMGAIERRLRFTDMTMQEIANDLQFPNASFFGKYFKEHSGMTPLEYRKKFQKLG</sequence>
<dbReference type="SUPFAM" id="SSF51215">
    <property type="entry name" value="Regulatory protein AraC"/>
    <property type="match status" value="1"/>
</dbReference>
<dbReference type="PANTHER" id="PTHR43280">
    <property type="entry name" value="ARAC-FAMILY TRANSCRIPTIONAL REGULATOR"/>
    <property type="match status" value="1"/>
</dbReference>
<accession>A0A0B4N1V8</accession>
<evidence type="ECO:0000313" key="5">
    <source>
        <dbReference type="EMBL" id="AIF26258.1"/>
    </source>
</evidence>
<dbReference type="PROSITE" id="PS01124">
    <property type="entry name" value="HTH_ARAC_FAMILY_2"/>
    <property type="match status" value="1"/>
</dbReference>
<keyword evidence="1" id="KW-0805">Transcription regulation</keyword>
<dbReference type="InterPro" id="IPR009057">
    <property type="entry name" value="Homeodomain-like_sf"/>
</dbReference>
<dbReference type="AlphaFoldDB" id="A0A0B4N1V8"/>
<proteinExistence type="predicted"/>
<dbReference type="GO" id="GO:0043565">
    <property type="term" value="F:sequence-specific DNA binding"/>
    <property type="evidence" value="ECO:0007669"/>
    <property type="project" value="InterPro"/>
</dbReference>
<dbReference type="Pfam" id="PF12833">
    <property type="entry name" value="HTH_18"/>
    <property type="match status" value="1"/>
</dbReference>
<evidence type="ECO:0000256" key="3">
    <source>
        <dbReference type="ARBA" id="ARBA00023163"/>
    </source>
</evidence>
<dbReference type="Gene3D" id="1.10.10.60">
    <property type="entry name" value="Homeodomain-like"/>
    <property type="match status" value="1"/>
</dbReference>
<evidence type="ECO:0000259" key="4">
    <source>
        <dbReference type="PROSITE" id="PS01124"/>
    </source>
</evidence>
<dbReference type="PANTHER" id="PTHR43280:SF32">
    <property type="entry name" value="TRANSCRIPTIONAL REGULATORY PROTEIN"/>
    <property type="match status" value="1"/>
</dbReference>
<organism evidence="5">
    <name type="scientific">uncultured bacterium Lq_015_M09</name>
    <dbReference type="NCBI Taxonomy" id="1489289"/>
    <lineage>
        <taxon>Bacteria</taxon>
        <taxon>environmental samples</taxon>
    </lineage>
</organism>
<dbReference type="SMART" id="SM00342">
    <property type="entry name" value="HTH_ARAC"/>
    <property type="match status" value="1"/>
</dbReference>
<dbReference type="EMBL" id="KJ631404">
    <property type="protein sequence ID" value="AIF26258.1"/>
    <property type="molecule type" value="Genomic_DNA"/>
</dbReference>
<evidence type="ECO:0000256" key="2">
    <source>
        <dbReference type="ARBA" id="ARBA00023125"/>
    </source>
</evidence>
<keyword evidence="2" id="KW-0238">DNA-binding</keyword>
<evidence type="ECO:0000256" key="1">
    <source>
        <dbReference type="ARBA" id="ARBA00023015"/>
    </source>
</evidence>
<dbReference type="GO" id="GO:0003700">
    <property type="term" value="F:DNA-binding transcription factor activity"/>
    <property type="evidence" value="ECO:0007669"/>
    <property type="project" value="InterPro"/>
</dbReference>
<dbReference type="InterPro" id="IPR018060">
    <property type="entry name" value="HTH_AraC"/>
</dbReference>
<feature type="domain" description="HTH araC/xylS-type" evidence="4">
    <location>
        <begin position="197"/>
        <end position="295"/>
    </location>
</feature>